<proteinExistence type="predicted"/>
<accession>A0A5C1AEA7</accession>
<evidence type="ECO:0000313" key="2">
    <source>
        <dbReference type="EMBL" id="QEL16356.1"/>
    </source>
</evidence>
<dbReference type="KEGG" id="lrs:PX52LOC_03305"/>
<reference evidence="3" key="1">
    <citation type="submission" date="2019-08" db="EMBL/GenBank/DDBJ databases">
        <title>Limnoglobus roseus gen. nov., sp. nov., a novel freshwater planctomycete with a giant genome from the family Gemmataceae.</title>
        <authorList>
            <person name="Kulichevskaya I.S."/>
            <person name="Naumoff D.G."/>
            <person name="Miroshnikov K."/>
            <person name="Ivanova A."/>
            <person name="Philippov D.A."/>
            <person name="Hakobyan A."/>
            <person name="Rijpstra I.C."/>
            <person name="Sinninghe Damste J.S."/>
            <person name="Liesack W."/>
            <person name="Dedysh S.N."/>
        </authorList>
    </citation>
    <scope>NUCLEOTIDE SEQUENCE [LARGE SCALE GENOMIC DNA]</scope>
    <source>
        <strain evidence="3">PX52</strain>
    </source>
</reference>
<dbReference type="Proteomes" id="UP000324974">
    <property type="component" value="Chromosome"/>
</dbReference>
<evidence type="ECO:0000256" key="1">
    <source>
        <dbReference type="SAM" id="MobiDB-lite"/>
    </source>
</evidence>
<feature type="region of interest" description="Disordered" evidence="1">
    <location>
        <begin position="41"/>
        <end position="64"/>
    </location>
</feature>
<dbReference type="RefSeq" id="WP_149111095.1">
    <property type="nucleotide sequence ID" value="NZ_CP042425.1"/>
</dbReference>
<gene>
    <name evidence="2" type="ORF">PX52LOC_03305</name>
</gene>
<feature type="compositionally biased region" description="Basic residues" evidence="1">
    <location>
        <begin position="53"/>
        <end position="64"/>
    </location>
</feature>
<sequence length="94" mass="10949">MFLNVAALNIGMKHTTFSEWLAQRDEGFLLPDRPALKGMTKINMTPFTDAQRKRIQPKPVKKPKLFPPTIRRMKEIVPQKYVAKIGDWWQNANL</sequence>
<organism evidence="2 3">
    <name type="scientific">Limnoglobus roseus</name>
    <dbReference type="NCBI Taxonomy" id="2598579"/>
    <lineage>
        <taxon>Bacteria</taxon>
        <taxon>Pseudomonadati</taxon>
        <taxon>Planctomycetota</taxon>
        <taxon>Planctomycetia</taxon>
        <taxon>Gemmatales</taxon>
        <taxon>Gemmataceae</taxon>
        <taxon>Limnoglobus</taxon>
    </lineage>
</organism>
<keyword evidence="3" id="KW-1185">Reference proteome</keyword>
<dbReference type="AlphaFoldDB" id="A0A5C1AEA7"/>
<dbReference type="EMBL" id="CP042425">
    <property type="protein sequence ID" value="QEL16356.1"/>
    <property type="molecule type" value="Genomic_DNA"/>
</dbReference>
<evidence type="ECO:0000313" key="3">
    <source>
        <dbReference type="Proteomes" id="UP000324974"/>
    </source>
</evidence>
<protein>
    <submittedName>
        <fullName evidence="2">Uncharacterized protein</fullName>
    </submittedName>
</protein>
<name>A0A5C1AEA7_9BACT</name>